<name>A0AA48KCC5_9BACT</name>
<protein>
    <submittedName>
        <fullName evidence="1">Uncharacterized protein</fullName>
    </submittedName>
</protein>
<evidence type="ECO:0000313" key="2">
    <source>
        <dbReference type="Proteomes" id="UP001228113"/>
    </source>
</evidence>
<proteinExistence type="predicted"/>
<dbReference type="Gene3D" id="2.130.10.80">
    <property type="entry name" value="Galactose oxidase/kelch, beta-propeller"/>
    <property type="match status" value="2"/>
</dbReference>
<dbReference type="EMBL" id="AP027081">
    <property type="protein sequence ID" value="BDU77014.1"/>
    <property type="molecule type" value="Genomic_DNA"/>
</dbReference>
<dbReference type="KEGG" id="msea:METESE_19720"/>
<accession>A0AA48KCC5</accession>
<organism evidence="1 2">
    <name type="scientific">Mesoterricola sediminis</name>
    <dbReference type="NCBI Taxonomy" id="2927980"/>
    <lineage>
        <taxon>Bacteria</taxon>
        <taxon>Pseudomonadati</taxon>
        <taxon>Acidobacteriota</taxon>
        <taxon>Holophagae</taxon>
        <taxon>Holophagales</taxon>
        <taxon>Holophagaceae</taxon>
        <taxon>Mesoterricola</taxon>
    </lineage>
</organism>
<gene>
    <name evidence="1" type="ORF">METESE_19720</name>
</gene>
<dbReference type="InterPro" id="IPR006652">
    <property type="entry name" value="Kelch_1"/>
</dbReference>
<dbReference type="AlphaFoldDB" id="A0AA48KCC5"/>
<dbReference type="SMART" id="SM00612">
    <property type="entry name" value="Kelch"/>
    <property type="match status" value="2"/>
</dbReference>
<dbReference type="InterPro" id="IPR037293">
    <property type="entry name" value="Gal_Oxidase_central_sf"/>
</dbReference>
<dbReference type="Proteomes" id="UP001228113">
    <property type="component" value="Chromosome"/>
</dbReference>
<dbReference type="InterPro" id="IPR011043">
    <property type="entry name" value="Gal_Oxase/kelch_b-propeller"/>
</dbReference>
<dbReference type="Gene3D" id="2.120.10.80">
    <property type="entry name" value="Kelch-type beta propeller"/>
    <property type="match status" value="1"/>
</dbReference>
<dbReference type="SUPFAM" id="SSF117281">
    <property type="entry name" value="Kelch motif"/>
    <property type="match status" value="1"/>
</dbReference>
<sequence>MRMRLAIGLLASMCLVAGKPPTKQVRPARSTSPVLKADPTVALPGAAGERLDPATGRGRAIGPFGESRTDFQATLMPNGRVLVTGGSTRTATSEWFDPATGRFTAGPALTRPRQGHRALATRDGRLILLGGTDPAAPAEVLDPGASAFKAIPGAVFGVSAEAVDLDEGRVLLIDGQSGAIHAWDGRKATSQKGTLARPRSFFRALRLKDGKVAILGGWPSDARVRGRRPAPGTDLPVEVFNPRWSTLSTWSRLPRPRARHQATLLEDGRICLFGGVGADGETPVAERELLDPVRETVTPAGTLEGNGFPAWAEAAGGGAWFLPEAGRQVLRCAGPLDLPGGKPAGRLANGYLGGILVPLPDGTLLVLGTCAFGDPMDRWDPRTRSCAVAGTLRAGTRDLGLLPDGRVLAAGDVVDLVDPRTGALTPLGWREDLEPLLRTLRPVPAPPGPPPFAAGQVRAGAAVVALDKGRALVAGGSQDGEPSGSLEIWDFKKKALAPAGSAKIRRSAPSALKLNDGTVLIWGAGKE</sequence>
<dbReference type="InterPro" id="IPR015915">
    <property type="entry name" value="Kelch-typ_b-propeller"/>
</dbReference>
<keyword evidence="2" id="KW-1185">Reference proteome</keyword>
<reference evidence="1" key="1">
    <citation type="journal article" date="2023" name="Int. J. Syst. Evol. Microbiol.">
        <title>Mesoterricola silvestris gen. nov., sp. nov., Mesoterricola sediminis sp. nov., Geothrix oryzae sp. nov., Geothrix edaphica sp. nov., Geothrix rubra sp. nov., and Geothrix limicola sp. nov., six novel members of Acidobacteriota isolated from soils.</title>
        <authorList>
            <person name="Itoh H."/>
            <person name="Sugisawa Y."/>
            <person name="Mise K."/>
            <person name="Xu Z."/>
            <person name="Kuniyasu M."/>
            <person name="Ushijima N."/>
            <person name="Kawano K."/>
            <person name="Kobayashi E."/>
            <person name="Shiratori Y."/>
            <person name="Masuda Y."/>
            <person name="Senoo K."/>
        </authorList>
    </citation>
    <scope>NUCLEOTIDE SEQUENCE</scope>
    <source>
        <strain evidence="1">W786</strain>
    </source>
</reference>
<evidence type="ECO:0000313" key="1">
    <source>
        <dbReference type="EMBL" id="BDU77014.1"/>
    </source>
</evidence>
<dbReference type="SUPFAM" id="SSF50965">
    <property type="entry name" value="Galactose oxidase, central domain"/>
    <property type="match status" value="1"/>
</dbReference>